<gene>
    <name evidence="9" type="ORF">BCR43DRAFT_530297</name>
</gene>
<dbReference type="GO" id="GO:0012505">
    <property type="term" value="C:endomembrane system"/>
    <property type="evidence" value="ECO:0007669"/>
    <property type="project" value="UniProtKB-SubCell"/>
</dbReference>
<name>A0A1X2HIM5_SYNRA</name>
<keyword evidence="4 7" id="KW-1133">Transmembrane helix</keyword>
<comment type="subcellular location">
    <subcellularLocation>
        <location evidence="1">Endomembrane system</location>
        <topology evidence="1">Multi-pass membrane protein</topology>
    </subcellularLocation>
</comment>
<dbReference type="Proteomes" id="UP000242180">
    <property type="component" value="Unassembled WGS sequence"/>
</dbReference>
<keyword evidence="5 7" id="KW-0472">Membrane</keyword>
<evidence type="ECO:0000256" key="5">
    <source>
        <dbReference type="ARBA" id="ARBA00023136"/>
    </source>
</evidence>
<feature type="transmembrane region" description="Helical" evidence="7">
    <location>
        <begin position="261"/>
        <end position="279"/>
    </location>
</feature>
<organism evidence="9 10">
    <name type="scientific">Syncephalastrum racemosum</name>
    <name type="common">Filamentous fungus</name>
    <dbReference type="NCBI Taxonomy" id="13706"/>
    <lineage>
        <taxon>Eukaryota</taxon>
        <taxon>Fungi</taxon>
        <taxon>Fungi incertae sedis</taxon>
        <taxon>Mucoromycota</taxon>
        <taxon>Mucoromycotina</taxon>
        <taxon>Mucoromycetes</taxon>
        <taxon>Mucorales</taxon>
        <taxon>Syncephalastraceae</taxon>
        <taxon>Syncephalastrum</taxon>
    </lineage>
</organism>
<dbReference type="PANTHER" id="PTHR23501:SF191">
    <property type="entry name" value="VACUOLAR BASIC AMINO ACID TRANSPORTER 4"/>
    <property type="match status" value="1"/>
</dbReference>
<dbReference type="InterPro" id="IPR020846">
    <property type="entry name" value="MFS_dom"/>
</dbReference>
<dbReference type="Pfam" id="PF07690">
    <property type="entry name" value="MFS_1"/>
    <property type="match status" value="1"/>
</dbReference>
<dbReference type="InParanoid" id="A0A1X2HIM5"/>
<feature type="transmembrane region" description="Helical" evidence="7">
    <location>
        <begin position="299"/>
        <end position="320"/>
    </location>
</feature>
<dbReference type="GO" id="GO:0000329">
    <property type="term" value="C:fungal-type vacuole membrane"/>
    <property type="evidence" value="ECO:0007669"/>
    <property type="project" value="TreeGrafter"/>
</dbReference>
<sequence>MQEDNHHQRQALLSEDDTFDYGATDNASSETMDAMSVQVHSNQENDQDEDDQKHPYAFLEEHISLALITFCSNLSSWIFTSYLLSSSAVQPLYAKLSDVFGRKSTLVCVISFFFVGSWLCALARSMLQLALARAIAGLGGGGLMCMASVVIHDLVPIRKRGQYQSYVNMGMTVGTAIGAPLGGLLATWFGWRSCFYINLPPCALVLYVYTQRLPNYNKLVKQNLPRRKIDVLGACLLCIANTSFVTGTSLGGNTREWSDPLIIGMLTSAAIFFSSFVIYELNWAADPILSPRMIKNRNVLGACASNFWLWGSMMALSYLIPQFFMGVRGYNASSTGLWVFPRTVVNAFGCWFVGRHIRVTGRYKHYMLSVTFITMLAVLGIATLWVPYSDRTPFALLCMMVEGFGVGTVIVGSMVALVADVAHEDVGSATSMIFLFRSTGFVCGSTISGAIVQVSLKSLLMERIQGPEAKQGNV</sequence>
<evidence type="ECO:0000259" key="8">
    <source>
        <dbReference type="PROSITE" id="PS50850"/>
    </source>
</evidence>
<keyword evidence="10" id="KW-1185">Reference proteome</keyword>
<accession>A0A1X2HIM5</accession>
<dbReference type="OrthoDB" id="3437016at2759"/>
<evidence type="ECO:0000256" key="6">
    <source>
        <dbReference type="SAM" id="MobiDB-lite"/>
    </source>
</evidence>
<dbReference type="STRING" id="13706.A0A1X2HIM5"/>
<dbReference type="OMA" id="WILCASM"/>
<feature type="transmembrane region" description="Helical" evidence="7">
    <location>
        <begin position="105"/>
        <end position="124"/>
    </location>
</feature>
<dbReference type="AlphaFoldDB" id="A0A1X2HIM5"/>
<dbReference type="PANTHER" id="PTHR23501">
    <property type="entry name" value="MAJOR FACILITATOR SUPERFAMILY"/>
    <property type="match status" value="1"/>
</dbReference>
<feature type="transmembrane region" description="Helical" evidence="7">
    <location>
        <begin position="394"/>
        <end position="422"/>
    </location>
</feature>
<dbReference type="Gene3D" id="1.20.1250.20">
    <property type="entry name" value="MFS general substrate transporter like domains"/>
    <property type="match status" value="1"/>
</dbReference>
<evidence type="ECO:0000256" key="2">
    <source>
        <dbReference type="ARBA" id="ARBA00022448"/>
    </source>
</evidence>
<comment type="caution">
    <text evidence="9">The sequence shown here is derived from an EMBL/GenBank/DDBJ whole genome shotgun (WGS) entry which is preliminary data.</text>
</comment>
<dbReference type="EMBL" id="MCGN01000003">
    <property type="protein sequence ID" value="ORY98954.1"/>
    <property type="molecule type" value="Genomic_DNA"/>
</dbReference>
<feature type="transmembrane region" description="Helical" evidence="7">
    <location>
        <begin position="231"/>
        <end position="249"/>
    </location>
</feature>
<keyword evidence="2" id="KW-0813">Transport</keyword>
<feature type="transmembrane region" description="Helical" evidence="7">
    <location>
        <begin position="195"/>
        <end position="210"/>
    </location>
</feature>
<dbReference type="InterPro" id="IPR011701">
    <property type="entry name" value="MFS"/>
</dbReference>
<evidence type="ECO:0000256" key="7">
    <source>
        <dbReference type="SAM" id="Phobius"/>
    </source>
</evidence>
<keyword evidence="3 7" id="KW-0812">Transmembrane</keyword>
<feature type="region of interest" description="Disordered" evidence="6">
    <location>
        <begin position="1"/>
        <end position="26"/>
    </location>
</feature>
<feature type="transmembrane region" description="Helical" evidence="7">
    <location>
        <begin position="366"/>
        <end position="388"/>
    </location>
</feature>
<feature type="transmembrane region" description="Helical" evidence="7">
    <location>
        <begin position="335"/>
        <end position="354"/>
    </location>
</feature>
<protein>
    <submittedName>
        <fullName evidence="9">Major facilitator superfamily domain-containing protein</fullName>
    </submittedName>
</protein>
<reference evidence="9 10" key="1">
    <citation type="submission" date="2016-07" db="EMBL/GenBank/DDBJ databases">
        <title>Pervasive Adenine N6-methylation of Active Genes in Fungi.</title>
        <authorList>
            <consortium name="DOE Joint Genome Institute"/>
            <person name="Mondo S.J."/>
            <person name="Dannebaum R.O."/>
            <person name="Kuo R.C."/>
            <person name="Labutti K."/>
            <person name="Haridas S."/>
            <person name="Kuo A."/>
            <person name="Salamov A."/>
            <person name="Ahrendt S.R."/>
            <person name="Lipzen A."/>
            <person name="Sullivan W."/>
            <person name="Andreopoulos W.B."/>
            <person name="Clum A."/>
            <person name="Lindquist E."/>
            <person name="Daum C."/>
            <person name="Ramamoorthy G.K."/>
            <person name="Gryganskyi A."/>
            <person name="Culley D."/>
            <person name="Magnuson J.K."/>
            <person name="James T.Y."/>
            <person name="O'Malley M.A."/>
            <person name="Stajich J.E."/>
            <person name="Spatafora J.W."/>
            <person name="Visel A."/>
            <person name="Grigoriev I.V."/>
        </authorList>
    </citation>
    <scope>NUCLEOTIDE SEQUENCE [LARGE SCALE GENOMIC DNA]</scope>
    <source>
        <strain evidence="9 10">NRRL 2496</strain>
    </source>
</reference>
<dbReference type="GO" id="GO:0015174">
    <property type="term" value="F:basic amino acid transmembrane transporter activity"/>
    <property type="evidence" value="ECO:0007669"/>
    <property type="project" value="TreeGrafter"/>
</dbReference>
<feature type="domain" description="Major facilitator superfamily (MFS) profile" evidence="8">
    <location>
        <begin position="1"/>
        <end position="474"/>
    </location>
</feature>
<dbReference type="GO" id="GO:0005886">
    <property type="term" value="C:plasma membrane"/>
    <property type="evidence" value="ECO:0007669"/>
    <property type="project" value="TreeGrafter"/>
</dbReference>
<feature type="transmembrane region" description="Helical" evidence="7">
    <location>
        <begin position="63"/>
        <end position="84"/>
    </location>
</feature>
<evidence type="ECO:0000313" key="10">
    <source>
        <dbReference type="Proteomes" id="UP000242180"/>
    </source>
</evidence>
<evidence type="ECO:0000256" key="1">
    <source>
        <dbReference type="ARBA" id="ARBA00004127"/>
    </source>
</evidence>
<feature type="transmembrane region" description="Helical" evidence="7">
    <location>
        <begin position="130"/>
        <end position="154"/>
    </location>
</feature>
<evidence type="ECO:0000313" key="9">
    <source>
        <dbReference type="EMBL" id="ORY98954.1"/>
    </source>
</evidence>
<proteinExistence type="predicted"/>
<dbReference type="InterPro" id="IPR036259">
    <property type="entry name" value="MFS_trans_sf"/>
</dbReference>
<feature type="transmembrane region" description="Helical" evidence="7">
    <location>
        <begin position="434"/>
        <end position="456"/>
    </location>
</feature>
<evidence type="ECO:0000256" key="3">
    <source>
        <dbReference type="ARBA" id="ARBA00022692"/>
    </source>
</evidence>
<evidence type="ECO:0000256" key="4">
    <source>
        <dbReference type="ARBA" id="ARBA00022989"/>
    </source>
</evidence>
<dbReference type="SUPFAM" id="SSF103473">
    <property type="entry name" value="MFS general substrate transporter"/>
    <property type="match status" value="1"/>
</dbReference>
<dbReference type="PROSITE" id="PS50850">
    <property type="entry name" value="MFS"/>
    <property type="match status" value="1"/>
</dbReference>
<dbReference type="Gene3D" id="1.20.1720.10">
    <property type="entry name" value="Multidrug resistance protein D"/>
    <property type="match status" value="1"/>
</dbReference>